<organism evidence="1 2">
    <name type="scientific">Leishmania enriettii</name>
    <dbReference type="NCBI Taxonomy" id="5663"/>
    <lineage>
        <taxon>Eukaryota</taxon>
        <taxon>Discoba</taxon>
        <taxon>Euglenozoa</taxon>
        <taxon>Kinetoplastea</taxon>
        <taxon>Metakinetoplastina</taxon>
        <taxon>Trypanosomatida</taxon>
        <taxon>Trypanosomatidae</taxon>
        <taxon>Leishmaniinae</taxon>
        <taxon>Leishmania</taxon>
    </lineage>
</organism>
<name>A0A836GW57_LEIEN</name>
<dbReference type="AlphaFoldDB" id="A0A836GW57"/>
<reference evidence="1 2" key="1">
    <citation type="submission" date="2021-02" db="EMBL/GenBank/DDBJ databases">
        <title>Leishmania (Mundinia) enrietti genome sequencing and assembly.</title>
        <authorList>
            <person name="Almutairi H."/>
            <person name="Gatherer D."/>
        </authorList>
    </citation>
    <scope>NUCLEOTIDE SEQUENCE [LARGE SCALE GENOMIC DNA]</scope>
    <source>
        <strain evidence="1">CUR178</strain>
    </source>
</reference>
<proteinExistence type="predicted"/>
<evidence type="ECO:0008006" key="3">
    <source>
        <dbReference type="Google" id="ProtNLM"/>
    </source>
</evidence>
<dbReference type="OrthoDB" id="272564at2759"/>
<sequence>MESVQQSIAPLSPFSWVPAEDATKPGSANVVLHDIARLDLRFELIVEEFAVPYNHPLHRIYATHPLLHTNLSLRQLQLLQYGVVVNSDEQLVMVAASPSCGDSGACIAASYEQVFAHAMESHVAGHSLLPEHTFIVYRLPNVANGDRAEGSNAPEALFRLIFRNIAAQQEAQDPNTTSSARYKLVAVLTSSAAYYAELQRGIEYRNEWRTYTASTRACNPPLSATAPSDPGAFSDHIVVPEAVAREVRAASPLSALCTNLARVLERFNPEETTVDFERAVATNAVKDSDAEAMTSSVVQATSVAQSRDAWTYYYTREGPRLRKRIDVVHGTPAVLRALRDGEMDLTEYRVTRLKATDTLKASVDPHKSTHPLLSLEPMGVPCARLLLLPVHREFSTLFVDNEVSSFLPKGEVRDEAGDKSWGVVYASPGAERLRRWVLQALVCAEAHEVHAVLLDMDPVELLAPCVELLYEGNDVEHAGCPENVSSVDEARAASQLRYRRALFLVCQVVMETVERFVRCSGRVWKVTVAVREMGGGRSVSGYKSSKYVAVPTGTAEEAFTNAPFTMWCSEILDVIRNAAVAEESSLTLNTLSFVDDAEKAMGDEAAAEATPTNGVQASALIVQSGTLKPPMVHPKEGGERTLVAFSENAAGMASTMLPHISAQAKAAGVTVSDDAMLPLFKALCAAASQRDVLPVSALVDLLLEEWTGDSATWRRHSPTRLLCPLDSCGVPLDRARVKRFLLPFLQVMGGVASARAESLAESEAAAPAKTMNYAQFSMVMLAIAKM</sequence>
<keyword evidence="2" id="KW-1185">Reference proteome</keyword>
<protein>
    <recommendedName>
        <fullName evidence="3">Paraflagellar rod component</fullName>
    </recommendedName>
</protein>
<dbReference type="GeneID" id="94167916"/>
<comment type="caution">
    <text evidence="1">The sequence shown here is derived from an EMBL/GenBank/DDBJ whole genome shotgun (WGS) entry which is preliminary data.</text>
</comment>
<gene>
    <name evidence="1" type="ORF">CUR178_00625</name>
</gene>
<accession>A0A836GW57</accession>
<evidence type="ECO:0000313" key="1">
    <source>
        <dbReference type="EMBL" id="KAG5465910.1"/>
    </source>
</evidence>
<dbReference type="EMBL" id="JAFHKP010000036">
    <property type="protein sequence ID" value="KAG5465910.1"/>
    <property type="molecule type" value="Genomic_DNA"/>
</dbReference>
<dbReference type="KEGG" id="lenr:94167916"/>
<dbReference type="RefSeq" id="XP_067688509.1">
    <property type="nucleotide sequence ID" value="XM_067832406.1"/>
</dbReference>
<evidence type="ECO:0000313" key="2">
    <source>
        <dbReference type="Proteomes" id="UP000674179"/>
    </source>
</evidence>
<dbReference type="Proteomes" id="UP000674179">
    <property type="component" value="Chromosome 36"/>
</dbReference>